<dbReference type="EMBL" id="JBJHQE010000006">
    <property type="protein sequence ID" value="MFK9080214.1"/>
    <property type="molecule type" value="Genomic_DNA"/>
</dbReference>
<accession>A0ACC7MQK9</accession>
<dbReference type="Proteomes" id="UP001622950">
    <property type="component" value="Unassembled WGS sequence"/>
</dbReference>
<sequence length="138" mass="15055">MVVNWEGMLPIEGTVIVIEDDPTLRSLMTEILTEVGATAMSFETADDALTFLLQHQGSCPLVIVDQGLPGQIQGVEFIEMIQSRWPLIASILTSGYLIEPTQVPAATIYLHKPWSLDDLVIAVATLLQPGKPINKASR</sequence>
<reference evidence="1" key="1">
    <citation type="submission" date="2024-11" db="EMBL/GenBank/DDBJ databases">
        <authorList>
            <person name="Lucas J.A."/>
        </authorList>
    </citation>
    <scope>NUCLEOTIDE SEQUENCE</scope>
    <source>
        <strain evidence="1">Z 8.8</strain>
    </source>
</reference>
<gene>
    <name evidence="1" type="ORF">ACJEBM_05955</name>
</gene>
<evidence type="ECO:0000313" key="2">
    <source>
        <dbReference type="Proteomes" id="UP001622950"/>
    </source>
</evidence>
<keyword evidence="2" id="KW-1185">Reference proteome</keyword>
<comment type="caution">
    <text evidence="1">The sequence shown here is derived from an EMBL/GenBank/DDBJ whole genome shotgun (WGS) entry which is preliminary data.</text>
</comment>
<evidence type="ECO:0000313" key="1">
    <source>
        <dbReference type="EMBL" id="MFK9080214.1"/>
    </source>
</evidence>
<protein>
    <submittedName>
        <fullName evidence="1">Response regulator</fullName>
    </submittedName>
</protein>
<name>A0ACC7MQK9_9PSED</name>
<organism evidence="1 2">
    <name type="scientific">Pseudomonas neuropathica</name>
    <dbReference type="NCBI Taxonomy" id="2730425"/>
    <lineage>
        <taxon>Bacteria</taxon>
        <taxon>Pseudomonadati</taxon>
        <taxon>Pseudomonadota</taxon>
        <taxon>Gammaproteobacteria</taxon>
        <taxon>Pseudomonadales</taxon>
        <taxon>Pseudomonadaceae</taxon>
        <taxon>Pseudomonas</taxon>
    </lineage>
</organism>
<proteinExistence type="predicted"/>